<name>A0AAE0DCA0_COLKA</name>
<dbReference type="Pfam" id="PF12796">
    <property type="entry name" value="Ank_2"/>
    <property type="match status" value="1"/>
</dbReference>
<dbReference type="Pfam" id="PF00023">
    <property type="entry name" value="Ank"/>
    <property type="match status" value="1"/>
</dbReference>
<dbReference type="Proteomes" id="UP001281614">
    <property type="component" value="Unassembled WGS sequence"/>
</dbReference>
<feature type="domain" description="DUF7708" evidence="3">
    <location>
        <begin position="73"/>
        <end position="217"/>
    </location>
</feature>
<keyword evidence="6" id="KW-1185">Reference proteome</keyword>
<evidence type="ECO:0000259" key="4">
    <source>
        <dbReference type="Pfam" id="PF24883"/>
    </source>
</evidence>
<dbReference type="InterPro" id="IPR056125">
    <property type="entry name" value="DUF7708"/>
</dbReference>
<evidence type="ECO:0000259" key="3">
    <source>
        <dbReference type="Pfam" id="PF24809"/>
    </source>
</evidence>
<dbReference type="InterPro" id="IPR002110">
    <property type="entry name" value="Ankyrin_rpt"/>
</dbReference>
<dbReference type="Gene3D" id="1.25.40.20">
    <property type="entry name" value="Ankyrin repeat-containing domain"/>
    <property type="match status" value="2"/>
</dbReference>
<comment type="caution">
    <text evidence="5">The sequence shown here is derived from an EMBL/GenBank/DDBJ whole genome shotgun (WGS) entry which is preliminary data.</text>
</comment>
<evidence type="ECO:0000313" key="5">
    <source>
        <dbReference type="EMBL" id="KAK2775329.1"/>
    </source>
</evidence>
<feature type="domain" description="Nephrocystin 3-like N-terminal" evidence="4">
    <location>
        <begin position="287"/>
        <end position="368"/>
    </location>
</feature>
<dbReference type="AlphaFoldDB" id="A0AAE0DCA0"/>
<keyword evidence="2" id="KW-0040">ANK repeat</keyword>
<feature type="repeat" description="ANK" evidence="2">
    <location>
        <begin position="768"/>
        <end position="794"/>
    </location>
</feature>
<keyword evidence="1" id="KW-0677">Repeat</keyword>
<dbReference type="EMBL" id="VYYT01000037">
    <property type="protein sequence ID" value="KAK2775329.1"/>
    <property type="molecule type" value="Genomic_DNA"/>
</dbReference>
<feature type="repeat" description="ANK" evidence="2">
    <location>
        <begin position="735"/>
        <end position="767"/>
    </location>
</feature>
<dbReference type="InterPro" id="IPR056884">
    <property type="entry name" value="NPHP3-like_N"/>
</dbReference>
<dbReference type="SMART" id="SM00248">
    <property type="entry name" value="ANK"/>
    <property type="match status" value="7"/>
</dbReference>
<evidence type="ECO:0000256" key="1">
    <source>
        <dbReference type="ARBA" id="ARBA00022737"/>
    </source>
</evidence>
<evidence type="ECO:0000313" key="6">
    <source>
        <dbReference type="Proteomes" id="UP001281614"/>
    </source>
</evidence>
<gene>
    <name evidence="5" type="ORF">CKAH01_12839</name>
</gene>
<sequence>MPPSGTINPNLWDIARKQLTTAEEAQLAKAVVDNNNLTEQLLELVQEKKQQCMDRRWKFKRSNGDVIVIRDVFEKVVRWIQKFIAVRDVAIQYDPVHAALPWAGVRMLLQVAVNDTETLAAVAEGIEMISYHIGRCAIYERLYLVPHNLPVRTERTLLQNALISFYASILEWLSKAGVYYAMSTRRRSLSAVVSPTPTLAEITKQEQRITQLATSLQDQLISDMSGVLNSLDASFHDLMKLLREFEQPIVRIIGTLDLIESNIKAEEQTRLATWLSKQLAFLGPSRGVHHSVWDEFTQRVKNAQGLEPAPLSLVDCRELITMVTADCPVIIIIDGLDEAEGDVRDLFDTLQHTIKESQNILKLFVSSRDHTPVEAHLQNVASIRITHVDNAKDISTFVKTKVDAAVQYKRLLRGKVSPALETRVIQTLIQGSGEMFLWASLNLEQLCGSEFEVEADVKDELEALRTPKSLLETLEQMYKRVQTYKPKAKQITTTVFGWLLVSERQLSNTELLGIVLSTMNLRMGELDAEEIQYLCRGFINSDNEFSSFTLAHESIRKYLQEQDEFCLSKLHFRSFTLCLRCLTARYEGVNKVQVDEPDMTPTSESLQNLIEKVERKSTDGESPSFWQYAVCYWLRHYTKTADQDIRLRADQDLLQFIFDYGGSKFLEWQREMLRLLEDFSHDEKVQNISLVRELSSLDATYHPAIFLASVYGLSIILAKLHLESPQLNWSEKNNHGASALYLSSVNGHDGILRHLLERGVDPNVIGGHFRTPIQGAAFNGHLSAVEILLSNGADPLLGGLVPTALHAAIAGGHEPVIQLLVGNDLCHEAARLGSLIETGFHYGQQEAVMSLLQHYFTSQVKLKELQDEAITGTRGALQAALYENRNDTRILHLSDKISDVNESGGLFGNPLQAASFAGSARWVRLLLERGADPNSIGYCGSALRAASFGGHDEVVCLVLERGAILGPEDRDALEACALKDRLSTLSLLIGHFKLEKISDYNECKRHFSAAMRTARRNGRDHLVTYMIQHGAGLLGQDLLEDMAEYGSMRNGSSRYGVSLRYAQSSYAMSSNTGGRSQQRYASYTSVPGHRGRFYAIGQPTDRSRQLMKAQMQAWDKQWSSASGRR</sequence>
<accession>A0AAE0DCA0</accession>
<dbReference type="InterPro" id="IPR036770">
    <property type="entry name" value="Ankyrin_rpt-contain_sf"/>
</dbReference>
<protein>
    <submittedName>
        <fullName evidence="5">Ankyrin repeat protein</fullName>
    </submittedName>
</protein>
<dbReference type="PROSITE" id="PS50297">
    <property type="entry name" value="ANK_REP_REGION"/>
    <property type="match status" value="2"/>
</dbReference>
<dbReference type="SUPFAM" id="SSF48403">
    <property type="entry name" value="Ankyrin repeat"/>
    <property type="match status" value="1"/>
</dbReference>
<evidence type="ECO:0000256" key="2">
    <source>
        <dbReference type="PROSITE-ProRule" id="PRU00023"/>
    </source>
</evidence>
<reference evidence="5" key="1">
    <citation type="submission" date="2023-02" db="EMBL/GenBank/DDBJ databases">
        <title>Colletotrichum kahawae CIFC_Que2 genome sequencing and assembly.</title>
        <authorList>
            <person name="Baroncelli R."/>
        </authorList>
    </citation>
    <scope>NUCLEOTIDE SEQUENCE</scope>
    <source>
        <strain evidence="5">CIFC_Que2</strain>
    </source>
</reference>
<proteinExistence type="predicted"/>
<dbReference type="Pfam" id="PF24883">
    <property type="entry name" value="NPHP3_N"/>
    <property type="match status" value="1"/>
</dbReference>
<dbReference type="PROSITE" id="PS50088">
    <property type="entry name" value="ANK_REPEAT"/>
    <property type="match status" value="2"/>
</dbReference>
<dbReference type="PANTHER" id="PTHR10039:SF16">
    <property type="entry name" value="GPI INOSITOL-DEACYLASE"/>
    <property type="match status" value="1"/>
</dbReference>
<dbReference type="PANTHER" id="PTHR10039">
    <property type="entry name" value="AMELOGENIN"/>
    <property type="match status" value="1"/>
</dbReference>
<dbReference type="Pfam" id="PF24809">
    <property type="entry name" value="DUF7708"/>
    <property type="match status" value="1"/>
</dbReference>
<organism evidence="5 6">
    <name type="scientific">Colletotrichum kahawae</name>
    <name type="common">Coffee berry disease fungus</name>
    <dbReference type="NCBI Taxonomy" id="34407"/>
    <lineage>
        <taxon>Eukaryota</taxon>
        <taxon>Fungi</taxon>
        <taxon>Dikarya</taxon>
        <taxon>Ascomycota</taxon>
        <taxon>Pezizomycotina</taxon>
        <taxon>Sordariomycetes</taxon>
        <taxon>Hypocreomycetidae</taxon>
        <taxon>Glomerellales</taxon>
        <taxon>Glomerellaceae</taxon>
        <taxon>Colletotrichum</taxon>
        <taxon>Colletotrichum gloeosporioides species complex</taxon>
    </lineage>
</organism>